<reference evidence="2 3" key="1">
    <citation type="submission" date="2018-08" db="EMBL/GenBank/DDBJ databases">
        <title>Genome sequence of Marinobacter flavimaris KCTC 12185.</title>
        <authorList>
            <person name="Chun J."/>
            <person name="Kim B.-Y."/>
            <person name="Choi S.-B."/>
            <person name="Kwak M.-J."/>
        </authorList>
    </citation>
    <scope>NUCLEOTIDE SEQUENCE [LARGE SCALE GENOMIC DNA]</scope>
    <source>
        <strain evidence="2 3">KCTC 12185</strain>
    </source>
</reference>
<dbReference type="EMBL" id="QRDH01000001">
    <property type="protein sequence ID" value="RDU42955.1"/>
    <property type="molecule type" value="Genomic_DNA"/>
</dbReference>
<keyword evidence="1" id="KW-0812">Transmembrane</keyword>
<keyword evidence="3" id="KW-1185">Reference proteome</keyword>
<dbReference type="Proteomes" id="UP000256431">
    <property type="component" value="Unassembled WGS sequence"/>
</dbReference>
<name>A0A3D8H8B5_9GAMM</name>
<keyword evidence="1" id="KW-0472">Membrane</keyword>
<feature type="transmembrane region" description="Helical" evidence="1">
    <location>
        <begin position="198"/>
        <end position="219"/>
    </location>
</feature>
<protein>
    <submittedName>
        <fullName evidence="2">Uncharacterized protein</fullName>
    </submittedName>
</protein>
<dbReference type="RefSeq" id="WP_104272500.1">
    <property type="nucleotide sequence ID" value="NZ_PSSW01000024.1"/>
</dbReference>
<accession>A0A3D8H8B5</accession>
<evidence type="ECO:0000313" key="3">
    <source>
        <dbReference type="Proteomes" id="UP000256431"/>
    </source>
</evidence>
<keyword evidence="1" id="KW-1133">Transmembrane helix</keyword>
<gene>
    <name evidence="2" type="ORF">DXI23_04670</name>
</gene>
<comment type="caution">
    <text evidence="2">The sequence shown here is derived from an EMBL/GenBank/DDBJ whole genome shotgun (WGS) entry which is preliminary data.</text>
</comment>
<dbReference type="AlphaFoldDB" id="A0A3D8H8B5"/>
<proteinExistence type="predicted"/>
<sequence length="245" mass="27847">MGNFLLNRSAFFFLSLALSFLVVGVSMHHILKSAYESYWTAIDRVQTVDFNLLASTATGTVSVIIQTDNREKAEEFVDSNYCLFRIQIERCANEACQVMETMADNARNERARCQALENGKQTLRIPIFQDAASLATVSFNHAYSKQADVAVETGQRIGYLTLSRGSFIPFEADYKDFLSKWLKGEANASRHEIYKTSASVSLLLGLLTFLILFIVRQFYISQVKRKIITEKLLRVIDRKIEKKSL</sequence>
<organism evidence="2 3">
    <name type="scientific">Marinobacter flavimaris</name>
    <dbReference type="NCBI Taxonomy" id="262076"/>
    <lineage>
        <taxon>Bacteria</taxon>
        <taxon>Pseudomonadati</taxon>
        <taxon>Pseudomonadota</taxon>
        <taxon>Gammaproteobacteria</taxon>
        <taxon>Pseudomonadales</taxon>
        <taxon>Marinobacteraceae</taxon>
        <taxon>Marinobacter</taxon>
    </lineage>
</organism>
<evidence type="ECO:0000313" key="2">
    <source>
        <dbReference type="EMBL" id="RDU42955.1"/>
    </source>
</evidence>
<evidence type="ECO:0000256" key="1">
    <source>
        <dbReference type="SAM" id="Phobius"/>
    </source>
</evidence>